<evidence type="ECO:0000256" key="1">
    <source>
        <dbReference type="SAM" id="Coils"/>
    </source>
</evidence>
<evidence type="ECO:0000313" key="4">
    <source>
        <dbReference type="Proteomes" id="UP000189670"/>
    </source>
</evidence>
<name>A0A1V1PHV2_9BACT</name>
<keyword evidence="2" id="KW-1133">Transmembrane helix</keyword>
<protein>
    <recommendedName>
        <fullName evidence="5">DUF5132 domain-containing protein</fullName>
    </recommendedName>
</protein>
<evidence type="ECO:0008006" key="5">
    <source>
        <dbReference type="Google" id="ProtNLM"/>
    </source>
</evidence>
<dbReference type="AlphaFoldDB" id="A0A1V1PHV2"/>
<keyword evidence="2" id="KW-0812">Transmembrane</keyword>
<proteinExistence type="predicted"/>
<feature type="coiled-coil region" evidence="1">
    <location>
        <begin position="61"/>
        <end position="88"/>
    </location>
</feature>
<sequence>MAFSDDLLKTGGSIIVGAAAIMLAPVVIPIVSSAARPIAKAAIKSSIIAFEKIKVVAADTRETIEDLAAEARQEIVQITTEARQELAESVA</sequence>
<dbReference type="InterPro" id="IPR033456">
    <property type="entry name" value="DUF5132"/>
</dbReference>
<accession>A0A1V1PHV2</accession>
<feature type="transmembrane region" description="Helical" evidence="2">
    <location>
        <begin position="12"/>
        <end position="35"/>
    </location>
</feature>
<comment type="caution">
    <text evidence="3">The sequence shown here is derived from an EMBL/GenBank/DDBJ whole genome shotgun (WGS) entry which is preliminary data.</text>
</comment>
<reference evidence="4" key="1">
    <citation type="submission" date="2012-11" db="EMBL/GenBank/DDBJ databases">
        <authorList>
            <person name="Lucero-Rivera Y.E."/>
            <person name="Tovar-Ramirez D."/>
        </authorList>
    </citation>
    <scope>NUCLEOTIDE SEQUENCE [LARGE SCALE GENOMIC DNA]</scope>
    <source>
        <strain evidence="4">Araruama</strain>
    </source>
</reference>
<keyword evidence="1" id="KW-0175">Coiled coil</keyword>
<organism evidence="3 4">
    <name type="scientific">Candidatus Magnetoglobus multicellularis str. Araruama</name>
    <dbReference type="NCBI Taxonomy" id="890399"/>
    <lineage>
        <taxon>Bacteria</taxon>
        <taxon>Pseudomonadati</taxon>
        <taxon>Thermodesulfobacteriota</taxon>
        <taxon>Desulfobacteria</taxon>
        <taxon>Desulfobacterales</taxon>
        <taxon>Desulfobacteraceae</taxon>
        <taxon>Candidatus Magnetoglobus</taxon>
    </lineage>
</organism>
<keyword evidence="2" id="KW-0472">Membrane</keyword>
<evidence type="ECO:0000256" key="2">
    <source>
        <dbReference type="SAM" id="Phobius"/>
    </source>
</evidence>
<dbReference type="Proteomes" id="UP000189670">
    <property type="component" value="Unassembled WGS sequence"/>
</dbReference>
<evidence type="ECO:0000313" key="3">
    <source>
        <dbReference type="EMBL" id="ETR74275.1"/>
    </source>
</evidence>
<dbReference type="Pfam" id="PF17195">
    <property type="entry name" value="DUF5132"/>
    <property type="match status" value="1"/>
</dbReference>
<gene>
    <name evidence="3" type="ORF">OMM_06434</name>
</gene>
<dbReference type="EMBL" id="ATBP01000014">
    <property type="protein sequence ID" value="ETR74275.1"/>
    <property type="molecule type" value="Genomic_DNA"/>
</dbReference>